<dbReference type="Proteomes" id="UP000574390">
    <property type="component" value="Unassembled WGS sequence"/>
</dbReference>
<dbReference type="EMBL" id="JABANM010029646">
    <property type="protein sequence ID" value="KAF4707655.1"/>
    <property type="molecule type" value="Genomic_DNA"/>
</dbReference>
<accession>A0A7J6QXQ3</accession>
<comment type="caution">
    <text evidence="2">The sequence shown here is derived from an EMBL/GenBank/DDBJ whole genome shotgun (WGS) entry which is preliminary data.</text>
</comment>
<reference evidence="3 4" key="1">
    <citation type="submission" date="2020-04" db="EMBL/GenBank/DDBJ databases">
        <title>Perkinsus olseni comparative genomics.</title>
        <authorList>
            <person name="Bogema D.R."/>
        </authorList>
    </citation>
    <scope>NUCLEOTIDE SEQUENCE [LARGE SCALE GENOMIC DNA]</scope>
    <source>
        <strain evidence="1">ATCC PRA-205</strain>
        <strain evidence="2 3">ATCC PRA-207</strain>
    </source>
</reference>
<evidence type="ECO:0000313" key="1">
    <source>
        <dbReference type="EMBL" id="KAF4707655.1"/>
    </source>
</evidence>
<evidence type="ECO:0000313" key="4">
    <source>
        <dbReference type="Proteomes" id="UP000574390"/>
    </source>
</evidence>
<keyword evidence="3" id="KW-1185">Reference proteome</keyword>
<organism evidence="2 3">
    <name type="scientific">Perkinsus olseni</name>
    <name type="common">Perkinsus atlanticus</name>
    <dbReference type="NCBI Taxonomy" id="32597"/>
    <lineage>
        <taxon>Eukaryota</taxon>
        <taxon>Sar</taxon>
        <taxon>Alveolata</taxon>
        <taxon>Perkinsozoa</taxon>
        <taxon>Perkinsea</taxon>
        <taxon>Perkinsida</taxon>
        <taxon>Perkinsidae</taxon>
        <taxon>Perkinsus</taxon>
    </lineage>
</organism>
<sequence length="372" mass="40979">MLFYNIIIRIFPLISPVFGKSLDATAAGKPLEDIFNDIPVGVYESLPLPTELRPLEPVRLEMRSTEFGHLVGLSVAEVKAGCLSRVRQYYRSSLGELYSPHDISNCYWFSHYVVQQAASIIKRRLGGTRDFDPDQVVLCTTKNSTKDDPKLTLFLHATRNSIRLVKLRWPVHLRLKSDQHYHEHSTTSAKSPVKTAALPVMGTDAKKRKAMDVDGEPIVAPGVNKQVEAAPVAQKIETVDDEESPVSCDFTGQVGVAPVAQNMGAAIKEEPTVFPGMDNQVGVAPVAENMAGAVAGCEEPSIPAGVYTATIFPSGLGNLMFAKLEISYILTMPFADIFLFEPDKMHNEKCPFYEVPSEQLTDFNLLHHHSIA</sequence>
<dbReference type="AlphaFoldDB" id="A0A7J6QXQ3"/>
<evidence type="ECO:0000313" key="3">
    <source>
        <dbReference type="Proteomes" id="UP000553632"/>
    </source>
</evidence>
<evidence type="ECO:0000313" key="2">
    <source>
        <dbReference type="EMBL" id="KAF4712941.1"/>
    </source>
</evidence>
<proteinExistence type="predicted"/>
<dbReference type="Proteomes" id="UP000553632">
    <property type="component" value="Unassembled WGS sequence"/>
</dbReference>
<feature type="non-terminal residue" evidence="2">
    <location>
        <position position="372"/>
    </location>
</feature>
<protein>
    <submittedName>
        <fullName evidence="2">Uncharacterized protein</fullName>
    </submittedName>
</protein>
<dbReference type="EMBL" id="JABANO010029803">
    <property type="protein sequence ID" value="KAF4712941.1"/>
    <property type="molecule type" value="Genomic_DNA"/>
</dbReference>
<name>A0A7J6QXQ3_PEROL</name>
<gene>
    <name evidence="1" type="ORF">FOZ62_026915</name>
    <name evidence="2" type="ORF">FOZ63_018194</name>
</gene>